<keyword evidence="5" id="KW-1185">Reference proteome</keyword>
<evidence type="ECO:0000256" key="2">
    <source>
        <dbReference type="RuleBase" id="RU004020"/>
    </source>
</evidence>
<accession>A0A8S1PCK8</accession>
<dbReference type="GO" id="GO:0043565">
    <property type="term" value="F:sequence-specific DNA binding"/>
    <property type="evidence" value="ECO:0007669"/>
    <property type="project" value="InterPro"/>
</dbReference>
<reference evidence="4" key="1">
    <citation type="submission" date="2021-01" db="EMBL/GenBank/DDBJ databases">
        <authorList>
            <consortium name="Genoscope - CEA"/>
            <person name="William W."/>
        </authorList>
    </citation>
    <scope>NUCLEOTIDE SEQUENCE</scope>
</reference>
<dbReference type="InterPro" id="IPR000232">
    <property type="entry name" value="HSF_DNA-bd"/>
</dbReference>
<name>A0A8S1PCK8_PARPR</name>
<evidence type="ECO:0000259" key="3">
    <source>
        <dbReference type="SMART" id="SM00415"/>
    </source>
</evidence>
<sequence length="214" mass="25770">MNKEGPGFLYKVYSILEHSDYDDIVSWNDNGDGFQVKDINIFQNDILPNYFKHSNFASFVRQLNMYDFHKTEKNSFKHKLFRRNQKQQRELLPQIKRKVNDQIIILPNIEQINQELSMLTLRNQELESLFTYIIQQSDKLKKENAFLWQELCKIKQKNDHQQEKLFDWLTNNISAESLFKILEKSITKKDLIKLVSRVFGQDQQNKKIKKDYFI</sequence>
<comment type="caution">
    <text evidence="4">The sequence shown here is derived from an EMBL/GenBank/DDBJ whole genome shotgun (WGS) entry which is preliminary data.</text>
</comment>
<gene>
    <name evidence="4" type="ORF">PPRIM_AZ9-3.1.T1130064</name>
</gene>
<protein>
    <recommendedName>
        <fullName evidence="3">HSF-type DNA-binding domain-containing protein</fullName>
    </recommendedName>
</protein>
<evidence type="ECO:0000313" key="4">
    <source>
        <dbReference type="EMBL" id="CAD8100719.1"/>
    </source>
</evidence>
<dbReference type="Proteomes" id="UP000688137">
    <property type="component" value="Unassembled WGS sequence"/>
</dbReference>
<dbReference type="Pfam" id="PF00447">
    <property type="entry name" value="HSF_DNA-bind"/>
    <property type="match status" value="1"/>
</dbReference>
<dbReference type="GO" id="GO:0003700">
    <property type="term" value="F:DNA-binding transcription factor activity"/>
    <property type="evidence" value="ECO:0007669"/>
    <property type="project" value="InterPro"/>
</dbReference>
<organism evidence="4 5">
    <name type="scientific">Paramecium primaurelia</name>
    <dbReference type="NCBI Taxonomy" id="5886"/>
    <lineage>
        <taxon>Eukaryota</taxon>
        <taxon>Sar</taxon>
        <taxon>Alveolata</taxon>
        <taxon>Ciliophora</taxon>
        <taxon>Intramacronucleata</taxon>
        <taxon>Oligohymenophorea</taxon>
        <taxon>Peniculida</taxon>
        <taxon>Parameciidae</taxon>
        <taxon>Paramecium</taxon>
    </lineage>
</organism>
<feature type="domain" description="HSF-type DNA-binding" evidence="3">
    <location>
        <begin position="4"/>
        <end position="98"/>
    </location>
</feature>
<dbReference type="OMA" id="IAAWANN"/>
<dbReference type="PANTHER" id="PTHR10015">
    <property type="entry name" value="HEAT SHOCK TRANSCRIPTION FACTOR"/>
    <property type="match status" value="1"/>
</dbReference>
<dbReference type="PANTHER" id="PTHR10015:SF206">
    <property type="entry name" value="HSF-TYPE DNA-BINDING DOMAIN-CONTAINING PROTEIN"/>
    <property type="match status" value="1"/>
</dbReference>
<dbReference type="FunFam" id="1.10.10.10:FF:000334">
    <property type="entry name" value="Heat shock factor protein 2"/>
    <property type="match status" value="1"/>
</dbReference>
<dbReference type="EMBL" id="CAJJDM010000116">
    <property type="protein sequence ID" value="CAD8100719.1"/>
    <property type="molecule type" value="Genomic_DNA"/>
</dbReference>
<dbReference type="SMART" id="SM00415">
    <property type="entry name" value="HSF"/>
    <property type="match status" value="1"/>
</dbReference>
<evidence type="ECO:0000256" key="1">
    <source>
        <dbReference type="ARBA" id="ARBA00023125"/>
    </source>
</evidence>
<evidence type="ECO:0000313" key="5">
    <source>
        <dbReference type="Proteomes" id="UP000688137"/>
    </source>
</evidence>
<comment type="similarity">
    <text evidence="2">Belongs to the HSF family.</text>
</comment>
<proteinExistence type="inferred from homology"/>
<dbReference type="AlphaFoldDB" id="A0A8S1PCK8"/>
<keyword evidence="1" id="KW-0238">DNA-binding</keyword>